<name>A0A172Z0U0_9PSED</name>
<gene>
    <name evidence="2" type="ORF">A7J50_2623</name>
</gene>
<dbReference type="PATRIC" id="fig|219572.3.peg.2697"/>
<feature type="region of interest" description="Disordered" evidence="1">
    <location>
        <begin position="364"/>
        <end position="402"/>
    </location>
</feature>
<feature type="compositionally biased region" description="Low complexity" evidence="1">
    <location>
        <begin position="376"/>
        <end position="387"/>
    </location>
</feature>
<accession>A0A172Z0U0</accession>
<dbReference type="Proteomes" id="UP000077829">
    <property type="component" value="Chromosome"/>
</dbReference>
<evidence type="ECO:0000313" key="3">
    <source>
        <dbReference type="Proteomes" id="UP000077829"/>
    </source>
</evidence>
<dbReference type="EMBL" id="CP015600">
    <property type="protein sequence ID" value="ANF86021.1"/>
    <property type="molecule type" value="Genomic_DNA"/>
</dbReference>
<organism evidence="2 3">
    <name type="scientific">Pseudomonas antarctica</name>
    <dbReference type="NCBI Taxonomy" id="219572"/>
    <lineage>
        <taxon>Bacteria</taxon>
        <taxon>Pseudomonadati</taxon>
        <taxon>Pseudomonadota</taxon>
        <taxon>Gammaproteobacteria</taxon>
        <taxon>Pseudomonadales</taxon>
        <taxon>Pseudomonadaceae</taxon>
        <taxon>Pseudomonas</taxon>
    </lineage>
</organism>
<feature type="compositionally biased region" description="Polar residues" evidence="1">
    <location>
        <begin position="10"/>
        <end position="28"/>
    </location>
</feature>
<evidence type="ECO:0000256" key="1">
    <source>
        <dbReference type="SAM" id="MobiDB-lite"/>
    </source>
</evidence>
<dbReference type="RefSeq" id="WP_156526279.1">
    <property type="nucleotide sequence ID" value="NZ_CP015600.1"/>
</dbReference>
<sequence>MRIEPFRSSLHPSSVTLTPSQSEATSTHPARIKRSGPVVDLTTTKIATQLIRAGDAALSSLHSAALMDQVIADPAGKKRSREATVIADIPPFSTFGRAWAQLTHAIQSEPFASFASKHKIDTSTLKLNTQSGWAIDCIANGKLATFSKYDTGYEQATAAVTAAARAFASPPKELIRYTGAHRASTEVIGDFYAARHDGRPADMLRLITLQQHHHSFDALREPDSKARGLNPVYSRIQEQQREAIEDFAGEIALKPELLSPFQRTLKPSVEEADLEMARLYSSALLSIRPEMARYDKGPRTGFSVSEIPEYSTLGQTLRNTSVPPGKDVQISLSWISKFYGEPNNDGTLTSVLKQASTLSRNGFHALSKDTPATDTRSSAAQARQRAAIQKLANPSATQPEGVAPAVEKPIPALDPAAAIARRQFAGEPNVYSVVARLLSERIKQAAPSLDVDVNQIAIETSVADTPGKVKQTQLMTFAWDYLAGGEAPNFTSTDRAFDTRPDLLARTGNAADVPLGLDLTALSDVIGELPGRLNQAFATDSREYWNKQAFSTATHANTAFTGSRRTLVSHILRSNLQLASMKQPGLDDEQRKTVDMVVRHPQGSTRPAPLDPNSSDATVYTLAGSTPGSTPNWVIHRYLSQSDRQILLLVEPSGKITPYNAWDDIEKAGDTLEKLSGNMFDAQADTLIKQHQSDSLFKQLPPTDAKAPSHAKTRLPDWMSNAGEAERFVMHELSQGLASFIQRNKGAAYNSDIKDIRAFAQQQFDLLPESQKLTQHAAANLEVVFKVAYGTLGSGFIDRQTMSLTDMLLNNLSGLPDGQIEVFFKSGLKDENGVEIKVRVPALEQEGVLKKLVTDLDIGKTYPALLKEKLLDDPAKMAERRSLFVQQVPIELQLKALELSIKGEAGFNNTGFRYVQEILKPGPGPRTLDGKNIVIRPLAFDNKAQGKTDVVEGAYLIEPKDSTTGPHILYRPLVADAPLLQFPSHQALLEAIQQPGKLQNDTLAWLPDENTRQLYRGNGFKHPNLVIFGYSLGSVSANETIPLAVDTRLQQTLQDGKLMEYLYEANAHSLITLAEQQSTSDAQNRWVSLKTGGFLLLNAVLPALRGPGAVLGLLLQAEGIIKDLEVLGDEGSKGKEAALTDLLVNLATLLIHFKARSLPEQSTALSARPASGTSLLVDDVAPPASPSKNRIVLGGAQEIKPLTGDIQVFEDTYNGKQRLNIMGHGEKPIGEEPAYIFGEEGKRYAAVDIDRELLARGIDIRDYSDVRLLACYSGNGAEQSLAAQLHALTGVRVKGFEQEIITDYLGIDGEDPFKIYEDASAGYRRHYPTLSDNDIHLMAQTEMNRKLAGRDIEFNVMKDNGTEIELNIGSDEKPVIYTTKVDYQPRTFGAPKIKPPVEVLMGYSHTAEDPHTQLSTRSLTDCSALAVLTDLKDGVYQKRTLMHLTGSNLEFGLFDKDTYHVLDELNTSLANGGKVIFVGGIDSQSAVGMGVVLGQESNGKKPLLAILKKPGVDTTIASSLGVDINPDGTFTLIEGTGKGVFSKPMINDVFDFAD</sequence>
<dbReference type="KEGG" id="panr:A7J50_2623"/>
<evidence type="ECO:0000313" key="2">
    <source>
        <dbReference type="EMBL" id="ANF86021.1"/>
    </source>
</evidence>
<reference evidence="2 3" key="1">
    <citation type="submission" date="2016-05" db="EMBL/GenBank/DDBJ databases">
        <title>Complete genome sequence of Pseudomonas antarctica PAMC 27494.</title>
        <authorList>
            <person name="Lee J."/>
        </authorList>
    </citation>
    <scope>NUCLEOTIDE SEQUENCE [LARGE SCALE GENOMIC DNA]</scope>
    <source>
        <strain evidence="2 3">PAMC 27494</strain>
    </source>
</reference>
<dbReference type="STRING" id="219572.A7J50_2623"/>
<protein>
    <submittedName>
        <fullName evidence="2">Uncharacterized protein</fullName>
    </submittedName>
</protein>
<feature type="region of interest" description="Disordered" evidence="1">
    <location>
        <begin position="1"/>
        <end position="36"/>
    </location>
</feature>
<proteinExistence type="predicted"/>